<evidence type="ECO:0000256" key="14">
    <source>
        <dbReference type="ARBA" id="ARBA00023065"/>
    </source>
</evidence>
<dbReference type="InterPro" id="IPR008386">
    <property type="entry name" value="ATP_synth_F0_esu_mt"/>
</dbReference>
<dbReference type="Gene3D" id="3.30.710.10">
    <property type="entry name" value="Potassium Channel Kv1.1, Chain A"/>
    <property type="match status" value="1"/>
</dbReference>
<dbReference type="InterPro" id="IPR011333">
    <property type="entry name" value="SKP1/BTB/POZ_sf"/>
</dbReference>
<keyword evidence="6" id="KW-0138">CF(0)</keyword>
<evidence type="ECO:0000256" key="5">
    <source>
        <dbReference type="ARBA" id="ARBA00022538"/>
    </source>
</evidence>
<evidence type="ECO:0000259" key="21">
    <source>
        <dbReference type="SMART" id="SM00225"/>
    </source>
</evidence>
<evidence type="ECO:0000256" key="6">
    <source>
        <dbReference type="ARBA" id="ARBA00022547"/>
    </source>
</evidence>
<dbReference type="Pfam" id="PF02214">
    <property type="entry name" value="BTB_2"/>
    <property type="match status" value="1"/>
</dbReference>
<keyword evidence="8" id="KW-0375">Hydrogen ion transport</keyword>
<evidence type="ECO:0000256" key="15">
    <source>
        <dbReference type="ARBA" id="ARBA00023128"/>
    </source>
</evidence>
<keyword evidence="5" id="KW-0633">Potassium transport</keyword>
<keyword evidence="7 20" id="KW-0812">Transmembrane</keyword>
<keyword evidence="16 20" id="KW-0472">Membrane</keyword>
<dbReference type="Pfam" id="PF05680">
    <property type="entry name" value="ATP-synt_E"/>
    <property type="match status" value="1"/>
</dbReference>
<dbReference type="SUPFAM" id="SSF81324">
    <property type="entry name" value="Voltage-gated potassium channels"/>
    <property type="match status" value="1"/>
</dbReference>
<evidence type="ECO:0000256" key="1">
    <source>
        <dbReference type="ARBA" id="ARBA00004141"/>
    </source>
</evidence>
<keyword evidence="4" id="KW-0813">Transport</keyword>
<evidence type="ECO:0000256" key="8">
    <source>
        <dbReference type="ARBA" id="ARBA00022781"/>
    </source>
</evidence>
<dbReference type="EMBL" id="JACTAM010000005">
    <property type="protein sequence ID" value="KAI2664993.1"/>
    <property type="molecule type" value="Genomic_DNA"/>
</dbReference>
<evidence type="ECO:0000256" key="17">
    <source>
        <dbReference type="ARBA" id="ARBA00023303"/>
    </source>
</evidence>
<dbReference type="Gene3D" id="1.10.287.70">
    <property type="match status" value="1"/>
</dbReference>
<gene>
    <name evidence="22" type="ORF">H4Q32_003328</name>
</gene>
<comment type="caution">
    <text evidence="22">The sequence shown here is derived from an EMBL/GenBank/DDBJ whole genome shotgun (WGS) entry which is preliminary data.</text>
</comment>
<keyword evidence="23" id="KW-1185">Reference proteome</keyword>
<dbReference type="PRINTS" id="PR01491">
    <property type="entry name" value="KVCHANNEL"/>
</dbReference>
<dbReference type="SMART" id="SM00225">
    <property type="entry name" value="BTB"/>
    <property type="match status" value="1"/>
</dbReference>
<evidence type="ECO:0000256" key="19">
    <source>
        <dbReference type="SAM" id="Coils"/>
    </source>
</evidence>
<sequence length="632" mass="73100">MFNLKRNRRQSLFPNCKLATPESTDDAVPFAKPCLLKHWNSSGELNTGIYDIFGDDEEVENHGEPTLWFTSASPSRNCMLNLNVGGKSYRITYKMAARYPQSRIGRLATYTDLNMKLNLCDDYVVKDNEYFFDRDPDVFNSIFNFYRTGVLWIKDELCPRNFLEEINYWGVRIKYSQRCCRILLEEKHDELCEQLKVEKELEAEVEIEENEEAFNDMLLGEMRRSLWNFMEKPFSSVPAKLMAVASSMFVLVSLVTMTLTTVEEMENMASTNEFSGKTYGEFVETLCIIFFTAEYLLRLVSTPDIGCFVKSMLNAVDLMAILPQFLQFVLESIDTFNPGKQTTDMETVGQVSKVGQVLRIMRLMRIFRVLKLARHSTGLRAFGFTLRQCYQQVGCLFLFIAMGIFTFSAMVYTVEHDVPHTKFTSIPHSWWWASVSISTVGYGDMYPETLLGRIFAFGCISFGIILNGLPISILFNKFSDYYAKLKSHEYTSNIKNRGKVNFILRAKKKLKELSAVLSFKEMAPPVQVSPLIKVCIRKFIILDVYDLFHTKKGVFRTVFPSFLSCFCQKSERTTARWSALLVGIIYGKRRYDHLKPIAEEERRIEEEEKKVREEKERIAKQLAEANEDTILK</sequence>
<dbReference type="Pfam" id="PF00520">
    <property type="entry name" value="Ion_trans"/>
    <property type="match status" value="1"/>
</dbReference>
<evidence type="ECO:0000256" key="7">
    <source>
        <dbReference type="ARBA" id="ARBA00022692"/>
    </source>
</evidence>
<evidence type="ECO:0000256" key="2">
    <source>
        <dbReference type="ARBA" id="ARBA00004273"/>
    </source>
</evidence>
<dbReference type="InterPro" id="IPR027359">
    <property type="entry name" value="Volt_channel_dom_sf"/>
</dbReference>
<evidence type="ECO:0000256" key="12">
    <source>
        <dbReference type="ARBA" id="ARBA00022958"/>
    </source>
</evidence>
<evidence type="ECO:0000256" key="13">
    <source>
        <dbReference type="ARBA" id="ARBA00022989"/>
    </source>
</evidence>
<dbReference type="InterPro" id="IPR005821">
    <property type="entry name" value="Ion_trans_dom"/>
</dbReference>
<feature type="transmembrane region" description="Helical" evidence="20">
    <location>
        <begin position="282"/>
        <end position="300"/>
    </location>
</feature>
<name>A0ABQ8MSV2_LABRO</name>
<dbReference type="PRINTS" id="PR00169">
    <property type="entry name" value="KCHANNEL"/>
</dbReference>
<dbReference type="PRINTS" id="PR01494">
    <property type="entry name" value="KV9CHANNEL"/>
</dbReference>
<evidence type="ECO:0000256" key="3">
    <source>
        <dbReference type="ARBA" id="ARBA00007333"/>
    </source>
</evidence>
<evidence type="ECO:0000256" key="4">
    <source>
        <dbReference type="ARBA" id="ARBA00022448"/>
    </source>
</evidence>
<evidence type="ECO:0000256" key="20">
    <source>
        <dbReference type="SAM" id="Phobius"/>
    </source>
</evidence>
<keyword evidence="9" id="KW-0999">Mitochondrion inner membrane</keyword>
<comment type="subcellular location">
    <subcellularLocation>
        <location evidence="1">Membrane</location>
        <topology evidence="1">Multi-pass membrane protein</topology>
    </subcellularLocation>
    <subcellularLocation>
        <location evidence="2">Mitochondrion inner membrane</location>
    </subcellularLocation>
</comment>
<keyword evidence="11" id="KW-0851">Voltage-gated channel</keyword>
<proteinExistence type="inferred from homology"/>
<feature type="coiled-coil region" evidence="19">
    <location>
        <begin position="597"/>
        <end position="628"/>
    </location>
</feature>
<feature type="transmembrane region" description="Helical" evidence="20">
    <location>
        <begin position="241"/>
        <end position="262"/>
    </location>
</feature>
<keyword evidence="12" id="KW-0630">Potassium</keyword>
<accession>A0ABQ8MSV2</accession>
<dbReference type="SUPFAM" id="SSF54695">
    <property type="entry name" value="POZ domain"/>
    <property type="match status" value="1"/>
</dbReference>
<evidence type="ECO:0000256" key="18">
    <source>
        <dbReference type="ARBA" id="ARBA00023310"/>
    </source>
</evidence>
<dbReference type="InterPro" id="IPR003968">
    <property type="entry name" value="K_chnl_volt-dep_Kv"/>
</dbReference>
<dbReference type="InterPro" id="IPR003971">
    <property type="entry name" value="K_chnl_volt-dep_Kv5/Kv9"/>
</dbReference>
<keyword evidence="17" id="KW-0407">Ion channel</keyword>
<evidence type="ECO:0000256" key="9">
    <source>
        <dbReference type="ARBA" id="ARBA00022792"/>
    </source>
</evidence>
<keyword evidence="19" id="KW-0175">Coiled coil</keyword>
<evidence type="ECO:0000256" key="11">
    <source>
        <dbReference type="ARBA" id="ARBA00022882"/>
    </source>
</evidence>
<dbReference type="PANTHER" id="PTHR11537">
    <property type="entry name" value="VOLTAGE-GATED POTASSIUM CHANNEL"/>
    <property type="match status" value="1"/>
</dbReference>
<dbReference type="Gene3D" id="1.20.120.350">
    <property type="entry name" value="Voltage-gated potassium channels. Chain C"/>
    <property type="match status" value="1"/>
</dbReference>
<protein>
    <submittedName>
        <fullName evidence="22">Potassium voltage-gated channel subfamily V member 2</fullName>
    </submittedName>
</protein>
<evidence type="ECO:0000313" key="23">
    <source>
        <dbReference type="Proteomes" id="UP000830375"/>
    </source>
</evidence>
<evidence type="ECO:0000256" key="10">
    <source>
        <dbReference type="ARBA" id="ARBA00022826"/>
    </source>
</evidence>
<dbReference type="PANTHER" id="PTHR11537:SF40">
    <property type="entry name" value="POTASSIUM VOLTAGE-GATED CHANNEL SUBFAMILY V MEMBER 2"/>
    <property type="match status" value="1"/>
</dbReference>
<dbReference type="Proteomes" id="UP000830375">
    <property type="component" value="Unassembled WGS sequence"/>
</dbReference>
<feature type="transmembrane region" description="Helical" evidence="20">
    <location>
        <begin position="454"/>
        <end position="475"/>
    </location>
</feature>
<keyword evidence="14" id="KW-0406">Ion transport</keyword>
<dbReference type="InterPro" id="IPR000210">
    <property type="entry name" value="BTB/POZ_dom"/>
</dbReference>
<comment type="similarity">
    <text evidence="3">Belongs to the ATPase e subunit family.</text>
</comment>
<evidence type="ECO:0000313" key="22">
    <source>
        <dbReference type="EMBL" id="KAI2664993.1"/>
    </source>
</evidence>
<keyword evidence="15" id="KW-0496">Mitochondrion</keyword>
<keyword evidence="10" id="KW-0631">Potassium channel</keyword>
<evidence type="ECO:0000256" key="16">
    <source>
        <dbReference type="ARBA" id="ARBA00023136"/>
    </source>
</evidence>
<feature type="transmembrane region" description="Helical" evidence="20">
    <location>
        <begin position="393"/>
        <end position="414"/>
    </location>
</feature>
<dbReference type="InterPro" id="IPR028325">
    <property type="entry name" value="VG_K_chnl"/>
</dbReference>
<keyword evidence="13 20" id="KW-1133">Transmembrane helix</keyword>
<organism evidence="22 23">
    <name type="scientific">Labeo rohita</name>
    <name type="common">Indian major carp</name>
    <name type="synonym">Cyprinus rohita</name>
    <dbReference type="NCBI Taxonomy" id="84645"/>
    <lineage>
        <taxon>Eukaryota</taxon>
        <taxon>Metazoa</taxon>
        <taxon>Chordata</taxon>
        <taxon>Craniata</taxon>
        <taxon>Vertebrata</taxon>
        <taxon>Euteleostomi</taxon>
        <taxon>Actinopterygii</taxon>
        <taxon>Neopterygii</taxon>
        <taxon>Teleostei</taxon>
        <taxon>Ostariophysi</taxon>
        <taxon>Cypriniformes</taxon>
        <taxon>Cyprinidae</taxon>
        <taxon>Labeoninae</taxon>
        <taxon>Labeonini</taxon>
        <taxon>Labeo</taxon>
    </lineage>
</organism>
<dbReference type="InterPro" id="IPR003131">
    <property type="entry name" value="T1-type_BTB"/>
</dbReference>
<feature type="domain" description="BTB" evidence="21">
    <location>
        <begin position="78"/>
        <end position="187"/>
    </location>
</feature>
<keyword evidence="18" id="KW-0066">ATP synthesis</keyword>
<reference evidence="22 23" key="1">
    <citation type="submission" date="2022-01" db="EMBL/GenBank/DDBJ databases">
        <title>A high-quality chromosome-level genome assembly of rohu carp, Labeo rohita.</title>
        <authorList>
            <person name="Arick M.A. II"/>
            <person name="Hsu C.-Y."/>
            <person name="Magbanua Z."/>
            <person name="Pechanova O."/>
            <person name="Grover C."/>
            <person name="Miller E."/>
            <person name="Thrash A."/>
            <person name="Ezzel L."/>
            <person name="Alam S."/>
            <person name="Benzie J."/>
            <person name="Hamilton M."/>
            <person name="Karsi A."/>
            <person name="Lawrence M.L."/>
            <person name="Peterson D.G."/>
        </authorList>
    </citation>
    <scope>NUCLEOTIDE SEQUENCE [LARGE SCALE GENOMIC DNA]</scope>
    <source>
        <strain evidence="23">BAU-BD-2019</strain>
        <tissue evidence="22">Blood</tissue>
    </source>
</reference>